<dbReference type="EMBL" id="MVGC01000007">
    <property type="protein sequence ID" value="RJE27220.1"/>
    <property type="molecule type" value="Genomic_DNA"/>
</dbReference>
<comment type="caution">
    <text evidence="2">The sequence shown here is derived from an EMBL/GenBank/DDBJ whole genome shotgun (WGS) entry which is preliminary data.</text>
</comment>
<sequence>MADYPEDPVGDVGGGFTPINRIKEESTIVEPNMADINLEVKQEGHEDAEDEVMSPTFSTVTPKKRGKKNQTAAPSTPASDTPSKKAKVTPAKLIPLPNTYEEAGPEDRMILRMRDVEGRSWGEIAAAWEEMTGSKPGRSSLGTRYSRMKANFVVFNPEHMPILLNAKKEIESQLESMKWQKIADLVEEKCGSKYPHTTLQKKFKEVTKKTNISASIIKDED</sequence>
<accession>A0A3A2ZX12</accession>
<evidence type="ECO:0000256" key="1">
    <source>
        <dbReference type="SAM" id="MobiDB-lite"/>
    </source>
</evidence>
<dbReference type="AlphaFoldDB" id="A0A3A2ZX12"/>
<proteinExistence type="predicted"/>
<protein>
    <submittedName>
        <fullName evidence="2">Uncharacterized protein</fullName>
    </submittedName>
</protein>
<name>A0A3A2ZX12_9EURO</name>
<dbReference type="Proteomes" id="UP000266188">
    <property type="component" value="Unassembled WGS sequence"/>
</dbReference>
<evidence type="ECO:0000313" key="2">
    <source>
        <dbReference type="EMBL" id="RJE27220.1"/>
    </source>
</evidence>
<reference evidence="3" key="1">
    <citation type="submission" date="2017-02" db="EMBL/GenBank/DDBJ databases">
        <authorList>
            <person name="Tafer H."/>
            <person name="Lopandic K."/>
        </authorList>
    </citation>
    <scope>NUCLEOTIDE SEQUENCE [LARGE SCALE GENOMIC DNA]</scope>
    <source>
        <strain evidence="3">CBS 366.77</strain>
    </source>
</reference>
<dbReference type="OrthoDB" id="5375264at2759"/>
<organism evidence="2 3">
    <name type="scientific">Aspergillus sclerotialis</name>
    <dbReference type="NCBI Taxonomy" id="2070753"/>
    <lineage>
        <taxon>Eukaryota</taxon>
        <taxon>Fungi</taxon>
        <taxon>Dikarya</taxon>
        <taxon>Ascomycota</taxon>
        <taxon>Pezizomycotina</taxon>
        <taxon>Eurotiomycetes</taxon>
        <taxon>Eurotiomycetidae</taxon>
        <taxon>Eurotiales</taxon>
        <taxon>Aspergillaceae</taxon>
        <taxon>Aspergillus</taxon>
        <taxon>Aspergillus subgen. Polypaecilum</taxon>
    </lineage>
</organism>
<feature type="compositionally biased region" description="Polar residues" evidence="1">
    <location>
        <begin position="69"/>
        <end position="81"/>
    </location>
</feature>
<dbReference type="STRING" id="2070753.A0A3A2ZX12"/>
<feature type="region of interest" description="Disordered" evidence="1">
    <location>
        <begin position="1"/>
        <end position="88"/>
    </location>
</feature>
<gene>
    <name evidence="2" type="ORF">PHISCL_00461</name>
</gene>
<evidence type="ECO:0000313" key="3">
    <source>
        <dbReference type="Proteomes" id="UP000266188"/>
    </source>
</evidence>
<keyword evidence="3" id="KW-1185">Reference proteome</keyword>